<dbReference type="InterPro" id="IPR002078">
    <property type="entry name" value="Sigma_54_int"/>
</dbReference>
<evidence type="ECO:0000259" key="8">
    <source>
        <dbReference type="PROSITE" id="PS50110"/>
    </source>
</evidence>
<reference evidence="9 10" key="1">
    <citation type="submission" date="2017-04" db="EMBL/GenBank/DDBJ databases">
        <authorList>
            <person name="Afonso C.L."/>
            <person name="Miller P.J."/>
            <person name="Scott M.A."/>
            <person name="Spackman E."/>
            <person name="Goraichik I."/>
            <person name="Dimitrov K.M."/>
            <person name="Suarez D.L."/>
            <person name="Swayne D.E."/>
        </authorList>
    </citation>
    <scope>NUCLEOTIDE SEQUENCE [LARGE SCALE GENOMIC DNA]</scope>
    <source>
        <strain evidence="9 10">DSM 23236</strain>
    </source>
</reference>
<dbReference type="PROSITE" id="PS50110">
    <property type="entry name" value="RESPONSE_REGULATORY"/>
    <property type="match status" value="1"/>
</dbReference>
<dbReference type="Proteomes" id="UP000192761">
    <property type="component" value="Unassembled WGS sequence"/>
</dbReference>
<gene>
    <name evidence="9" type="ORF">SAMN02745857_00999</name>
</gene>
<keyword evidence="3" id="KW-0805">Transcription regulation</keyword>
<protein>
    <submittedName>
        <fullName evidence="9">Two-component system, response regulator FlrC</fullName>
    </submittedName>
</protein>
<evidence type="ECO:0000313" key="9">
    <source>
        <dbReference type="EMBL" id="SMC20542.1"/>
    </source>
</evidence>
<dbReference type="PROSITE" id="PS00675">
    <property type="entry name" value="SIGMA54_INTERACT_1"/>
    <property type="match status" value="1"/>
</dbReference>
<dbReference type="SUPFAM" id="SSF52172">
    <property type="entry name" value="CheY-like"/>
    <property type="match status" value="1"/>
</dbReference>
<dbReference type="PROSITE" id="PS50045">
    <property type="entry name" value="SIGMA54_INTERACT_4"/>
    <property type="match status" value="1"/>
</dbReference>
<keyword evidence="6" id="KW-0597">Phosphoprotein</keyword>
<dbReference type="GO" id="GO:0000160">
    <property type="term" value="P:phosphorelay signal transduction system"/>
    <property type="evidence" value="ECO:0007669"/>
    <property type="project" value="InterPro"/>
</dbReference>
<dbReference type="GO" id="GO:0043565">
    <property type="term" value="F:sequence-specific DNA binding"/>
    <property type="evidence" value="ECO:0007669"/>
    <property type="project" value="InterPro"/>
</dbReference>
<proteinExistence type="predicted"/>
<dbReference type="Gene3D" id="3.40.50.2300">
    <property type="match status" value="1"/>
</dbReference>
<keyword evidence="2" id="KW-0067">ATP-binding</keyword>
<organism evidence="9 10">
    <name type="scientific">Andreprevotia lacus DSM 23236</name>
    <dbReference type="NCBI Taxonomy" id="1121001"/>
    <lineage>
        <taxon>Bacteria</taxon>
        <taxon>Pseudomonadati</taxon>
        <taxon>Pseudomonadota</taxon>
        <taxon>Betaproteobacteria</taxon>
        <taxon>Neisseriales</taxon>
        <taxon>Chitinibacteraceae</taxon>
        <taxon>Andreprevotia</taxon>
    </lineage>
</organism>
<dbReference type="EMBL" id="FWXD01000004">
    <property type="protein sequence ID" value="SMC20542.1"/>
    <property type="molecule type" value="Genomic_DNA"/>
</dbReference>
<feature type="domain" description="Sigma-54 factor interaction" evidence="7">
    <location>
        <begin position="128"/>
        <end position="357"/>
    </location>
</feature>
<feature type="modified residue" description="4-aspartylphosphate" evidence="6">
    <location>
        <position position="54"/>
    </location>
</feature>
<evidence type="ECO:0000256" key="4">
    <source>
        <dbReference type="ARBA" id="ARBA00023125"/>
    </source>
</evidence>
<evidence type="ECO:0000256" key="3">
    <source>
        <dbReference type="ARBA" id="ARBA00023015"/>
    </source>
</evidence>
<dbReference type="GO" id="GO:0006355">
    <property type="term" value="P:regulation of DNA-templated transcription"/>
    <property type="evidence" value="ECO:0007669"/>
    <property type="project" value="InterPro"/>
</dbReference>
<dbReference type="SMART" id="SM00382">
    <property type="entry name" value="AAA"/>
    <property type="match status" value="1"/>
</dbReference>
<dbReference type="PANTHER" id="PTHR32071:SF21">
    <property type="entry name" value="TRANSCRIPTIONAL REGULATORY PROTEIN FLGR"/>
    <property type="match status" value="1"/>
</dbReference>
<keyword evidence="1" id="KW-0547">Nucleotide-binding</keyword>
<dbReference type="Gene3D" id="1.10.8.60">
    <property type="match status" value="1"/>
</dbReference>
<dbReference type="InterPro" id="IPR058031">
    <property type="entry name" value="AAA_lid_NorR"/>
</dbReference>
<dbReference type="SUPFAM" id="SSF46689">
    <property type="entry name" value="Homeodomain-like"/>
    <property type="match status" value="1"/>
</dbReference>
<dbReference type="Pfam" id="PF25601">
    <property type="entry name" value="AAA_lid_14"/>
    <property type="match status" value="1"/>
</dbReference>
<dbReference type="OrthoDB" id="3516932at2"/>
<dbReference type="CDD" id="cd00009">
    <property type="entry name" value="AAA"/>
    <property type="match status" value="1"/>
</dbReference>
<keyword evidence="10" id="KW-1185">Reference proteome</keyword>
<dbReference type="Pfam" id="PF00072">
    <property type="entry name" value="Response_reg"/>
    <property type="match status" value="1"/>
</dbReference>
<evidence type="ECO:0000256" key="2">
    <source>
        <dbReference type="ARBA" id="ARBA00022840"/>
    </source>
</evidence>
<dbReference type="SUPFAM" id="SSF52540">
    <property type="entry name" value="P-loop containing nucleoside triphosphate hydrolases"/>
    <property type="match status" value="1"/>
</dbReference>
<sequence>MTLPILVVEDDDALREAIVDTLELGGHSTLTAVDGESALLLLEGGQRVGLVLSDVQMQPMDGETLLREIKSTQPWLPVILMTAYGVVEKAVAALHAGACHYLPKPFEPDRLLQEVAKYLLPGTDDEQVIAEDPGMRGLLDMARRVAMSDASVLITGESGTGKEVLARFLHRNSPRAAKPFVAINCAAIPEQLLESTLFGHEKGAFTGAAGQHIGKFEQAHGGTLLLDEVTEMPLGLQAKLLRVLQEREVERVGATRTITVDLRVLATSNRDVAAEVAAGRFREDLYYRLNVFPLHLPALRERPDDILPLARAMLARHAAQQKRRAPAFAPTAADALLAHAWEGNIRELDNLVQRALILAPGDVIGSEHLYLPPAPAKAAAPAMAALAPLVAASAPEEVTDIKLLEKKHILDTLKAVGGVRKLAAERLNMSERTLRYKLQQYREEDGELPA</sequence>
<feature type="domain" description="Response regulatory" evidence="8">
    <location>
        <begin position="4"/>
        <end position="119"/>
    </location>
</feature>
<accession>A0A1W1X981</accession>
<dbReference type="PROSITE" id="PS00676">
    <property type="entry name" value="SIGMA54_INTERACT_2"/>
    <property type="match status" value="1"/>
</dbReference>
<dbReference type="InterPro" id="IPR025943">
    <property type="entry name" value="Sigma_54_int_dom_ATP-bd_2"/>
</dbReference>
<dbReference type="InterPro" id="IPR011006">
    <property type="entry name" value="CheY-like_superfamily"/>
</dbReference>
<name>A0A1W1X981_9NEIS</name>
<dbReference type="InterPro" id="IPR002197">
    <property type="entry name" value="HTH_Fis"/>
</dbReference>
<dbReference type="InterPro" id="IPR027417">
    <property type="entry name" value="P-loop_NTPase"/>
</dbReference>
<dbReference type="Pfam" id="PF02954">
    <property type="entry name" value="HTH_8"/>
    <property type="match status" value="1"/>
</dbReference>
<dbReference type="FunFam" id="3.40.50.300:FF:000006">
    <property type="entry name" value="DNA-binding transcriptional regulator NtrC"/>
    <property type="match status" value="1"/>
</dbReference>
<dbReference type="InterPro" id="IPR003593">
    <property type="entry name" value="AAA+_ATPase"/>
</dbReference>
<dbReference type="InterPro" id="IPR025662">
    <property type="entry name" value="Sigma_54_int_dom_ATP-bd_1"/>
</dbReference>
<evidence type="ECO:0000259" key="7">
    <source>
        <dbReference type="PROSITE" id="PS50045"/>
    </source>
</evidence>
<dbReference type="Gene3D" id="3.40.50.300">
    <property type="entry name" value="P-loop containing nucleotide triphosphate hydrolases"/>
    <property type="match status" value="1"/>
</dbReference>
<dbReference type="PANTHER" id="PTHR32071">
    <property type="entry name" value="TRANSCRIPTIONAL REGULATORY PROTEIN"/>
    <property type="match status" value="1"/>
</dbReference>
<keyword evidence="5" id="KW-0804">Transcription</keyword>
<evidence type="ECO:0000256" key="1">
    <source>
        <dbReference type="ARBA" id="ARBA00022741"/>
    </source>
</evidence>
<dbReference type="SMART" id="SM00448">
    <property type="entry name" value="REC"/>
    <property type="match status" value="1"/>
</dbReference>
<evidence type="ECO:0000313" key="10">
    <source>
        <dbReference type="Proteomes" id="UP000192761"/>
    </source>
</evidence>
<dbReference type="RefSeq" id="WP_084089502.1">
    <property type="nucleotide sequence ID" value="NZ_FWXD01000004.1"/>
</dbReference>
<dbReference type="InterPro" id="IPR009057">
    <property type="entry name" value="Homeodomain-like_sf"/>
</dbReference>
<evidence type="ECO:0000256" key="6">
    <source>
        <dbReference type="PROSITE-ProRule" id="PRU00169"/>
    </source>
</evidence>
<evidence type="ECO:0000256" key="5">
    <source>
        <dbReference type="ARBA" id="ARBA00023163"/>
    </source>
</evidence>
<dbReference type="STRING" id="1121001.SAMN02745857_00999"/>
<keyword evidence="4" id="KW-0238">DNA-binding</keyword>
<dbReference type="Pfam" id="PF00158">
    <property type="entry name" value="Sigma54_activat"/>
    <property type="match status" value="1"/>
</dbReference>
<dbReference type="Gene3D" id="1.10.10.60">
    <property type="entry name" value="Homeodomain-like"/>
    <property type="match status" value="1"/>
</dbReference>
<dbReference type="InterPro" id="IPR001789">
    <property type="entry name" value="Sig_transdc_resp-reg_receiver"/>
</dbReference>
<dbReference type="AlphaFoldDB" id="A0A1W1X981"/>
<dbReference type="GO" id="GO:0005524">
    <property type="term" value="F:ATP binding"/>
    <property type="evidence" value="ECO:0007669"/>
    <property type="project" value="UniProtKB-KW"/>
</dbReference>